<dbReference type="AlphaFoldDB" id="A0A2M4DSL9"/>
<evidence type="ECO:0000313" key="1">
    <source>
        <dbReference type="EMBL" id="MBW80208.1"/>
    </source>
</evidence>
<reference evidence="1" key="1">
    <citation type="submission" date="2018-01" db="EMBL/GenBank/DDBJ databases">
        <title>An insight into the sialome of Amazonian anophelines.</title>
        <authorList>
            <person name="Ribeiro J.M."/>
            <person name="Scarpassa V."/>
            <person name="Calvo E."/>
        </authorList>
    </citation>
    <scope>NUCLEOTIDE SEQUENCE</scope>
</reference>
<protein>
    <submittedName>
        <fullName evidence="1">Putative secreted protein</fullName>
    </submittedName>
</protein>
<dbReference type="EMBL" id="GGFL01016030">
    <property type="protein sequence ID" value="MBW80208.1"/>
    <property type="molecule type" value="Transcribed_RNA"/>
</dbReference>
<proteinExistence type="predicted"/>
<organism evidence="1">
    <name type="scientific">Anopheles darlingi</name>
    <name type="common">Mosquito</name>
    <dbReference type="NCBI Taxonomy" id="43151"/>
    <lineage>
        <taxon>Eukaryota</taxon>
        <taxon>Metazoa</taxon>
        <taxon>Ecdysozoa</taxon>
        <taxon>Arthropoda</taxon>
        <taxon>Hexapoda</taxon>
        <taxon>Insecta</taxon>
        <taxon>Pterygota</taxon>
        <taxon>Neoptera</taxon>
        <taxon>Endopterygota</taxon>
        <taxon>Diptera</taxon>
        <taxon>Nematocera</taxon>
        <taxon>Culicoidea</taxon>
        <taxon>Culicidae</taxon>
        <taxon>Anophelinae</taxon>
        <taxon>Anopheles</taxon>
    </lineage>
</organism>
<sequence length="106" mass="11520">MFGRYAFCELLLITIRYVDGPVMSEMTATVQLIVELVVVVASELISACRNAATPPIAALAGSQHLDDTIEQVSTVQEHPVTSITTTTTTVRHNLITVNHGFDTAEY</sequence>
<accession>A0A2M4DSL9</accession>
<name>A0A2M4DSL9_ANODA</name>